<evidence type="ECO:0000313" key="2">
    <source>
        <dbReference type="Proteomes" id="UP000017820"/>
    </source>
</evidence>
<gene>
    <name evidence="1" type="ORF">PL2TA16_02438</name>
</gene>
<dbReference type="GeneID" id="29920081"/>
<reference evidence="2" key="1">
    <citation type="journal article" date="2014" name="Nat. Chem. Biol.">
        <title>Biosynthesis of polybrominated aromatic organic compounds by marine bacteria.</title>
        <authorList>
            <person name="Agarwal V."/>
            <person name="El Gamal A.A."/>
            <person name="Yamanaka K."/>
            <person name="Poth D."/>
            <person name="Kersten R.D."/>
            <person name="Schorn M."/>
            <person name="Allen E.E."/>
            <person name="Moore B.S."/>
        </authorList>
    </citation>
    <scope>NUCLEOTIDE SEQUENCE [LARGE SCALE GENOMIC DNA]</scope>
    <source>
        <strain evidence="2">2ta16</strain>
    </source>
</reference>
<dbReference type="EMBL" id="AUSV01000021">
    <property type="protein sequence ID" value="ESP94188.1"/>
    <property type="molecule type" value="Genomic_DNA"/>
</dbReference>
<protein>
    <submittedName>
        <fullName evidence="1">Uncharacterized protein</fullName>
    </submittedName>
</protein>
<dbReference type="RefSeq" id="WP_023398426.1">
    <property type="nucleotide sequence ID" value="NZ_AUSV01000021.1"/>
</dbReference>
<organism evidence="1 2">
    <name type="scientific">Pseudoalteromonas luteoviolacea (strain 2ta16)</name>
    <dbReference type="NCBI Taxonomy" id="1353533"/>
    <lineage>
        <taxon>Bacteria</taxon>
        <taxon>Pseudomonadati</taxon>
        <taxon>Pseudomonadota</taxon>
        <taxon>Gammaproteobacteria</taxon>
        <taxon>Alteromonadales</taxon>
        <taxon>Pseudoalteromonadaceae</taxon>
        <taxon>Pseudoalteromonas</taxon>
    </lineage>
</organism>
<sequence length="265" mass="30110">MQNIYQKIVSAYSVYVAASWYNPEGYYNSGKDKVLKFNDNGESKNFNEILPHCELIVDDGLDDKGNFTPKNNNIWNPYYSSQWAGGLNSINIKIPDTPPKAVRALAISVYSSLFPTFMGLVADGHPYTDNDDMDWLAIGEYTNSIITMAWAAHDLDKNPDPKELSDEQKVLLNFRNILESGNPNSGQELIEKFLQKTLPWNVNITFEIDPNFKFCLPRGNDVHLGYFDNIPRNTFTYHRPIKPENEKAQAIAISEYCKFTNATAC</sequence>
<evidence type="ECO:0000313" key="1">
    <source>
        <dbReference type="EMBL" id="ESP94188.1"/>
    </source>
</evidence>
<comment type="caution">
    <text evidence="1">The sequence shown here is derived from an EMBL/GenBank/DDBJ whole genome shotgun (WGS) entry which is preliminary data.</text>
</comment>
<accession>V4HWK5</accession>
<dbReference type="AlphaFoldDB" id="V4HWK5"/>
<dbReference type="Proteomes" id="UP000017820">
    <property type="component" value="Unassembled WGS sequence"/>
</dbReference>
<proteinExistence type="predicted"/>
<name>V4HWK5_PSEL2</name>
<dbReference type="PATRIC" id="fig|1353533.3.peg.1484"/>